<feature type="compositionally biased region" description="Basic and acidic residues" evidence="1">
    <location>
        <begin position="147"/>
        <end position="157"/>
    </location>
</feature>
<sequence length="185" mass="20210">MRSGDKGHRGCKGQQERNQILGCLGGPCGPENPVLVGRPHLRMESEAAPFLFHDQPPLSAGLPGLPFPLLSPTAPEAKRGRHVYICHHSETQEYSLSHWPRAPAAASGGLSTHVGAVLRLQLEFVAETGKEPYHEPSQPSDIPAQRLPREKQQEGRGNRGTQATFQPLRDLQTGAFHQGLLDRTL</sequence>
<organism evidence="2 3">
    <name type="scientific">Phodopus roborovskii</name>
    <name type="common">Roborovski's desert hamster</name>
    <name type="synonym">Cricetulus roborovskii</name>
    <dbReference type="NCBI Taxonomy" id="109678"/>
    <lineage>
        <taxon>Eukaryota</taxon>
        <taxon>Metazoa</taxon>
        <taxon>Chordata</taxon>
        <taxon>Craniata</taxon>
        <taxon>Vertebrata</taxon>
        <taxon>Euteleostomi</taxon>
        <taxon>Mammalia</taxon>
        <taxon>Eutheria</taxon>
        <taxon>Euarchontoglires</taxon>
        <taxon>Glires</taxon>
        <taxon>Rodentia</taxon>
        <taxon>Myomorpha</taxon>
        <taxon>Muroidea</taxon>
        <taxon>Cricetidae</taxon>
        <taxon>Cricetinae</taxon>
        <taxon>Phodopus</taxon>
    </lineage>
</organism>
<evidence type="ECO:0000313" key="2">
    <source>
        <dbReference type="EMBL" id="CAH6785864.1"/>
    </source>
</evidence>
<protein>
    <submittedName>
        <fullName evidence="2">Gm10277 protein</fullName>
    </submittedName>
</protein>
<feature type="region of interest" description="Disordered" evidence="1">
    <location>
        <begin position="130"/>
        <end position="171"/>
    </location>
</feature>
<reference evidence="2" key="1">
    <citation type="submission" date="2022-06" db="EMBL/GenBank/DDBJ databases">
        <authorList>
            <person name="Andreotti S."/>
            <person name="Wyler E."/>
        </authorList>
    </citation>
    <scope>NUCLEOTIDE SEQUENCE</scope>
</reference>
<proteinExistence type="predicted"/>
<dbReference type="EMBL" id="CALSGD010001391">
    <property type="protein sequence ID" value="CAH6785864.1"/>
    <property type="molecule type" value="Genomic_DNA"/>
</dbReference>
<accession>A0AAU9YZQ3</accession>
<dbReference type="Proteomes" id="UP001152836">
    <property type="component" value="Unassembled WGS sequence"/>
</dbReference>
<evidence type="ECO:0000313" key="3">
    <source>
        <dbReference type="Proteomes" id="UP001152836"/>
    </source>
</evidence>
<dbReference type="AlphaFoldDB" id="A0AAU9YZQ3"/>
<evidence type="ECO:0000256" key="1">
    <source>
        <dbReference type="SAM" id="MobiDB-lite"/>
    </source>
</evidence>
<comment type="caution">
    <text evidence="2">The sequence shown here is derived from an EMBL/GenBank/DDBJ whole genome shotgun (WGS) entry which is preliminary data.</text>
</comment>
<gene>
    <name evidence="2" type="primary">Gm10277</name>
    <name evidence="2" type="ORF">PHOROB_LOCUS4038</name>
</gene>
<name>A0AAU9YZQ3_PHORO</name>
<keyword evidence="3" id="KW-1185">Reference proteome</keyword>